<name>A0A173YEB6_9FIRM</name>
<evidence type="ECO:0000313" key="9">
    <source>
        <dbReference type="Proteomes" id="UP000261105"/>
    </source>
</evidence>
<evidence type="ECO:0000313" key="7">
    <source>
        <dbReference type="EMBL" id="RHH18481.1"/>
    </source>
</evidence>
<reference evidence="9 10" key="2">
    <citation type="submission" date="2018-08" db="EMBL/GenBank/DDBJ databases">
        <title>A genome reference for cultivated species of the human gut microbiota.</title>
        <authorList>
            <person name="Zou Y."/>
            <person name="Xue W."/>
            <person name="Luo G."/>
        </authorList>
    </citation>
    <scope>NUCLEOTIDE SEQUENCE [LARGE SCALE GENOMIC DNA]</scope>
    <source>
        <strain evidence="5 10">AF14-23</strain>
        <strain evidence="4 11">AF29-2BH</strain>
        <strain evidence="7 13">AM18-2AC</strain>
        <strain evidence="6 12">AM27-32LB</strain>
        <strain evidence="3 9">OM03-6</strain>
    </source>
</reference>
<dbReference type="EMBL" id="QSKO01000016">
    <property type="protein sequence ID" value="RHE73234.1"/>
    <property type="molecule type" value="Genomic_DNA"/>
</dbReference>
<evidence type="ECO:0000313" key="2">
    <source>
        <dbReference type="EMBL" id="CUN62452.1"/>
    </source>
</evidence>
<evidence type="ECO:0000256" key="1">
    <source>
        <dbReference type="SAM" id="Phobius"/>
    </source>
</evidence>
<evidence type="ECO:0000313" key="4">
    <source>
        <dbReference type="EMBL" id="RGQ07805.1"/>
    </source>
</evidence>
<dbReference type="EMBL" id="QSUZ01000004">
    <property type="protein sequence ID" value="RGN88935.1"/>
    <property type="molecule type" value="Genomic_DNA"/>
</dbReference>
<dbReference type="Proteomes" id="UP000283928">
    <property type="component" value="Unassembled WGS sequence"/>
</dbReference>
<keyword evidence="1" id="KW-0812">Transmembrane</keyword>
<accession>A0A173YEB6</accession>
<evidence type="ECO:0000313" key="3">
    <source>
        <dbReference type="EMBL" id="RGN88935.1"/>
    </source>
</evidence>
<evidence type="ECO:0000313" key="10">
    <source>
        <dbReference type="Proteomes" id="UP000265828"/>
    </source>
</evidence>
<dbReference type="Proteomes" id="UP000095409">
    <property type="component" value="Unassembled WGS sequence"/>
</dbReference>
<dbReference type="Proteomes" id="UP000283585">
    <property type="component" value="Unassembled WGS sequence"/>
</dbReference>
<sequence length="218" mass="24291">MRGLLMKDLELIKINMKMYLAVFLIGIIYLVAQENGSTFFVAYAIFVSISVSVGTISYDGYHHGMKFLMTLPVTKKQYVQSKYLLSFGFAVLVSVISLLWGMIRIQISGKQEAEDLLISAGTALVISCIILCGMIPLRLKYEAEKSRIVMVAVVVVIFLVAAACKELYDVYQKSFGKGLRFLNTLSGWQIAVGLIVVMMICLAVSVKASERIMEKKEF</sequence>
<feature type="transmembrane region" description="Helical" evidence="1">
    <location>
        <begin position="38"/>
        <end position="61"/>
    </location>
</feature>
<dbReference type="EMBL" id="CYZD01000002">
    <property type="protein sequence ID" value="CUN62452.1"/>
    <property type="molecule type" value="Genomic_DNA"/>
</dbReference>
<gene>
    <name evidence="7" type="ORF">DW222_09045</name>
    <name evidence="6" type="ORF">DW723_11415</name>
    <name evidence="5" type="ORF">DWW07_05690</name>
    <name evidence="4" type="ORF">DWZ12_01000</name>
    <name evidence="3" type="ORF">DXB38_04420</name>
    <name evidence="2" type="ORF">ERS852394_00601</name>
</gene>
<keyword evidence="1" id="KW-1133">Transmembrane helix</keyword>
<keyword evidence="1" id="KW-0472">Membrane</keyword>
<protein>
    <submittedName>
        <fullName evidence="3">ABC-2 transporter permease</fullName>
    </submittedName>
    <submittedName>
        <fullName evidence="2">ABC-type transport system involved in multi-copper enzyme maturation, permease component</fullName>
    </submittedName>
</protein>
<evidence type="ECO:0000313" key="12">
    <source>
        <dbReference type="Proteomes" id="UP000283928"/>
    </source>
</evidence>
<dbReference type="Pfam" id="PF13346">
    <property type="entry name" value="ABC2_membrane_5"/>
    <property type="match status" value="1"/>
</dbReference>
<feature type="transmembrane region" description="Helical" evidence="1">
    <location>
        <begin position="188"/>
        <end position="206"/>
    </location>
</feature>
<dbReference type="EMBL" id="QRZI01000003">
    <property type="protein sequence ID" value="RGV65137.1"/>
    <property type="molecule type" value="Genomic_DNA"/>
</dbReference>
<evidence type="ECO:0000313" key="11">
    <source>
        <dbReference type="Proteomes" id="UP000283585"/>
    </source>
</evidence>
<evidence type="ECO:0000313" key="8">
    <source>
        <dbReference type="Proteomes" id="UP000095409"/>
    </source>
</evidence>
<feature type="transmembrane region" description="Helical" evidence="1">
    <location>
        <begin position="12"/>
        <end position="32"/>
    </location>
</feature>
<proteinExistence type="predicted"/>
<dbReference type="Proteomes" id="UP000261105">
    <property type="component" value="Unassembled WGS sequence"/>
</dbReference>
<feature type="transmembrane region" description="Helical" evidence="1">
    <location>
        <begin position="117"/>
        <end position="137"/>
    </location>
</feature>
<dbReference type="RefSeq" id="WP_022388075.1">
    <property type="nucleotide sequence ID" value="NZ_CYZD01000002.1"/>
</dbReference>
<dbReference type="InterPro" id="IPR025699">
    <property type="entry name" value="ABC2_memb-like"/>
</dbReference>
<feature type="transmembrane region" description="Helical" evidence="1">
    <location>
        <begin position="149"/>
        <end position="168"/>
    </location>
</feature>
<dbReference type="Proteomes" id="UP000265828">
    <property type="component" value="Unassembled WGS sequence"/>
</dbReference>
<evidence type="ECO:0000313" key="5">
    <source>
        <dbReference type="EMBL" id="RGV65137.1"/>
    </source>
</evidence>
<reference evidence="2 8" key="1">
    <citation type="submission" date="2015-09" db="EMBL/GenBank/DDBJ databases">
        <authorList>
            <consortium name="Pathogen Informatics"/>
        </authorList>
    </citation>
    <scope>NUCLEOTIDE SEQUENCE [LARGE SCALE GENOMIC DNA]</scope>
    <source>
        <strain evidence="2 8">2789STDY5608837</strain>
    </source>
</reference>
<dbReference type="EMBL" id="QRJH01000004">
    <property type="protein sequence ID" value="RHH18481.1"/>
    <property type="molecule type" value="Genomic_DNA"/>
</dbReference>
<evidence type="ECO:0000313" key="6">
    <source>
        <dbReference type="EMBL" id="RHE73234.1"/>
    </source>
</evidence>
<evidence type="ECO:0000313" key="13">
    <source>
        <dbReference type="Proteomes" id="UP000284024"/>
    </source>
</evidence>
<dbReference type="Proteomes" id="UP000284024">
    <property type="component" value="Unassembled WGS sequence"/>
</dbReference>
<feature type="transmembrane region" description="Helical" evidence="1">
    <location>
        <begin position="82"/>
        <end position="105"/>
    </location>
</feature>
<dbReference type="AlphaFoldDB" id="A0A173YEB6"/>
<organism evidence="2 8">
    <name type="scientific">Blautia obeum</name>
    <dbReference type="NCBI Taxonomy" id="40520"/>
    <lineage>
        <taxon>Bacteria</taxon>
        <taxon>Bacillati</taxon>
        <taxon>Bacillota</taxon>
        <taxon>Clostridia</taxon>
        <taxon>Lachnospirales</taxon>
        <taxon>Lachnospiraceae</taxon>
        <taxon>Blautia</taxon>
    </lineage>
</organism>
<dbReference type="EMBL" id="QRSS01000001">
    <property type="protein sequence ID" value="RGQ07805.1"/>
    <property type="molecule type" value="Genomic_DNA"/>
</dbReference>